<evidence type="ECO:0000313" key="4">
    <source>
        <dbReference type="Proteomes" id="UP001183615"/>
    </source>
</evidence>
<keyword evidence="3" id="KW-0503">Monooxygenase</keyword>
<dbReference type="InterPro" id="IPR014756">
    <property type="entry name" value="Ig_E-set"/>
</dbReference>
<dbReference type="Gene3D" id="2.70.50.50">
    <property type="entry name" value="chitin-binding protein cbp21"/>
    <property type="match status" value="1"/>
</dbReference>
<feature type="domain" description="Chitin-binding type-4" evidence="2">
    <location>
        <begin position="6"/>
        <end position="116"/>
    </location>
</feature>
<dbReference type="InterPro" id="IPR051024">
    <property type="entry name" value="GlcNAc_Chitin_IntDeg"/>
</dbReference>
<protein>
    <submittedName>
        <fullName evidence="3">Lytic polysaccharide monooxygenase</fullName>
    </submittedName>
</protein>
<dbReference type="InterPro" id="IPR004302">
    <property type="entry name" value="Cellulose/chitin-bd_N"/>
</dbReference>
<sequence length="119" mass="12924">MINGSALRGAIPDGQLCGAGLTADGRYASMDTPGAWQTTDVTDDFTVVFQDQAHHGTDYFQVYVSKQGYDPKTQPLGWDDLELVAETGSMPPGEINNIEVWQAAHLDQSYCMCSDVDFG</sequence>
<dbReference type="CDD" id="cd21177">
    <property type="entry name" value="LPMO_AA10"/>
    <property type="match status" value="1"/>
</dbReference>
<reference evidence="4" key="1">
    <citation type="submission" date="2023-07" db="EMBL/GenBank/DDBJ databases">
        <title>30 novel species of actinomycetes from the DSMZ collection.</title>
        <authorList>
            <person name="Nouioui I."/>
        </authorList>
    </citation>
    <scope>NUCLEOTIDE SEQUENCE [LARGE SCALE GENOMIC DNA]</scope>
    <source>
        <strain evidence="4">DSM 41886</strain>
    </source>
</reference>
<organism evidence="3 4">
    <name type="scientific">Streptomyces johnsoniae</name>
    <dbReference type="NCBI Taxonomy" id="3075532"/>
    <lineage>
        <taxon>Bacteria</taxon>
        <taxon>Bacillati</taxon>
        <taxon>Actinomycetota</taxon>
        <taxon>Actinomycetes</taxon>
        <taxon>Kitasatosporales</taxon>
        <taxon>Streptomycetaceae</taxon>
        <taxon>Streptomyces</taxon>
    </lineage>
</organism>
<dbReference type="GO" id="GO:0004497">
    <property type="term" value="F:monooxygenase activity"/>
    <property type="evidence" value="ECO:0007669"/>
    <property type="project" value="UniProtKB-KW"/>
</dbReference>
<evidence type="ECO:0000259" key="2">
    <source>
        <dbReference type="Pfam" id="PF03067"/>
    </source>
</evidence>
<dbReference type="RefSeq" id="WP_311621096.1">
    <property type="nucleotide sequence ID" value="NZ_JAVREV010000024.1"/>
</dbReference>
<proteinExistence type="predicted"/>
<dbReference type="PANTHER" id="PTHR34823">
    <property type="entry name" value="GLCNAC-BINDING PROTEIN A"/>
    <property type="match status" value="1"/>
</dbReference>
<dbReference type="SUPFAM" id="SSF81296">
    <property type="entry name" value="E set domains"/>
    <property type="match status" value="1"/>
</dbReference>
<comment type="caution">
    <text evidence="3">The sequence shown here is derived from an EMBL/GenBank/DDBJ whole genome shotgun (WGS) entry which is preliminary data.</text>
</comment>
<keyword evidence="1" id="KW-0732">Signal</keyword>
<name>A0ABU2SDB7_9ACTN</name>
<evidence type="ECO:0000313" key="3">
    <source>
        <dbReference type="EMBL" id="MDT0446966.1"/>
    </source>
</evidence>
<accession>A0ABU2SDB7</accession>
<dbReference type="Proteomes" id="UP001183615">
    <property type="component" value="Unassembled WGS sequence"/>
</dbReference>
<dbReference type="EMBL" id="JAVREV010000024">
    <property type="protein sequence ID" value="MDT0446966.1"/>
    <property type="molecule type" value="Genomic_DNA"/>
</dbReference>
<dbReference type="PANTHER" id="PTHR34823:SF1">
    <property type="entry name" value="CHITIN-BINDING TYPE-4 DOMAIN-CONTAINING PROTEIN"/>
    <property type="match status" value="1"/>
</dbReference>
<dbReference type="Pfam" id="PF03067">
    <property type="entry name" value="LPMO_10"/>
    <property type="match status" value="1"/>
</dbReference>
<keyword evidence="3" id="KW-0560">Oxidoreductase</keyword>
<gene>
    <name evidence="3" type="ORF">RM779_30885</name>
</gene>
<keyword evidence="4" id="KW-1185">Reference proteome</keyword>
<evidence type="ECO:0000256" key="1">
    <source>
        <dbReference type="ARBA" id="ARBA00022729"/>
    </source>
</evidence>